<protein>
    <submittedName>
        <fullName evidence="1">Uncharacterized protein</fullName>
    </submittedName>
</protein>
<comment type="caution">
    <text evidence="1">The sequence shown here is derived from an EMBL/GenBank/DDBJ whole genome shotgun (WGS) entry which is preliminary data.</text>
</comment>
<dbReference type="EMBL" id="BMEA01000001">
    <property type="protein sequence ID" value="GGB69844.1"/>
    <property type="molecule type" value="Genomic_DNA"/>
</dbReference>
<gene>
    <name evidence="1" type="ORF">GCM10011314_06420</name>
</gene>
<dbReference type="AlphaFoldDB" id="A0A8H9FS64"/>
<sequence>MRTVPPVTCASPIHAPRTAATGIGVELPLAGTFLRLVVRAGARRFAGRDDAVRERAGVVEREAMLAP</sequence>
<evidence type="ECO:0000313" key="2">
    <source>
        <dbReference type="Proteomes" id="UP000628079"/>
    </source>
</evidence>
<name>A0A8H9FS64_9MICO</name>
<evidence type="ECO:0000313" key="1">
    <source>
        <dbReference type="EMBL" id="GGB69844.1"/>
    </source>
</evidence>
<accession>A0A8H9FS64</accession>
<reference evidence="1" key="1">
    <citation type="journal article" date="2014" name="Int. J. Syst. Evol. Microbiol.">
        <title>Complete genome sequence of Corynebacterium casei LMG S-19264T (=DSM 44701T), isolated from a smear-ripened cheese.</title>
        <authorList>
            <consortium name="US DOE Joint Genome Institute (JGI-PGF)"/>
            <person name="Walter F."/>
            <person name="Albersmeier A."/>
            <person name="Kalinowski J."/>
            <person name="Ruckert C."/>
        </authorList>
    </citation>
    <scope>NUCLEOTIDE SEQUENCE</scope>
    <source>
        <strain evidence="1">CGMCC 1.10749</strain>
    </source>
</reference>
<proteinExistence type="predicted"/>
<reference evidence="1" key="2">
    <citation type="submission" date="2020-09" db="EMBL/GenBank/DDBJ databases">
        <authorList>
            <person name="Sun Q."/>
            <person name="Zhou Y."/>
        </authorList>
    </citation>
    <scope>NUCLEOTIDE SEQUENCE</scope>
    <source>
        <strain evidence="1">CGMCC 1.10749</strain>
    </source>
</reference>
<organism evidence="1 2">
    <name type="scientific">Knoellia flava</name>
    <dbReference type="NCBI Taxonomy" id="913969"/>
    <lineage>
        <taxon>Bacteria</taxon>
        <taxon>Bacillati</taxon>
        <taxon>Actinomycetota</taxon>
        <taxon>Actinomycetes</taxon>
        <taxon>Micrococcales</taxon>
        <taxon>Intrasporangiaceae</taxon>
        <taxon>Knoellia</taxon>
    </lineage>
</organism>
<dbReference type="Proteomes" id="UP000628079">
    <property type="component" value="Unassembled WGS sequence"/>
</dbReference>